<dbReference type="GeneID" id="9837823"/>
<dbReference type="OrthoDB" id="496324at2759"/>
<reference evidence="4 5" key="2">
    <citation type="journal article" date="2014" name="BMC Genomics">
        <title>An improved genome of the model marine alga Ostreococcus tauri unfolds by assessing Illumina de novo assemblies.</title>
        <authorList>
            <person name="Blanc-Mathieu R."/>
            <person name="Verhelst B."/>
            <person name="Derelle E."/>
            <person name="Rombauts S."/>
            <person name="Bouget F.Y."/>
            <person name="Carre I."/>
            <person name="Chateau A."/>
            <person name="Eyre-Walker A."/>
            <person name="Grimsley N."/>
            <person name="Moreau H."/>
            <person name="Piegu B."/>
            <person name="Rivals E."/>
            <person name="Schackwitz W."/>
            <person name="Van de Peer Y."/>
            <person name="Piganeau G."/>
        </authorList>
    </citation>
    <scope>NUCLEOTIDE SEQUENCE [LARGE SCALE GENOMIC DNA]</scope>
    <source>
        <strain evidence="5">OTTH 0595 / CCAP 157/2 / RCC745</strain>
    </source>
</reference>
<feature type="compositionally biased region" description="Acidic residues" evidence="1">
    <location>
        <begin position="423"/>
        <end position="433"/>
    </location>
</feature>
<organism evidence="4 5">
    <name type="scientific">Ostreococcus tauri</name>
    <name type="common">Marine green alga</name>
    <dbReference type="NCBI Taxonomy" id="70448"/>
    <lineage>
        <taxon>Eukaryota</taxon>
        <taxon>Viridiplantae</taxon>
        <taxon>Chlorophyta</taxon>
        <taxon>Mamiellophyceae</taxon>
        <taxon>Mamiellales</taxon>
        <taxon>Bathycoccaceae</taxon>
        <taxon>Ostreococcus</taxon>
    </lineage>
</organism>
<keyword evidence="2" id="KW-0472">Membrane</keyword>
<evidence type="ECO:0000313" key="4">
    <source>
        <dbReference type="EMBL" id="CEG02201.1"/>
    </source>
</evidence>
<evidence type="ECO:0000259" key="3">
    <source>
        <dbReference type="Pfam" id="PF03407"/>
    </source>
</evidence>
<comment type="caution">
    <text evidence="4">The sequence shown here is derived from an EMBL/GenBank/DDBJ whole genome shotgun (WGS) entry which is preliminary data.</text>
</comment>
<gene>
    <name evidence="4" type="ORF">OT_ostta14g03030</name>
</gene>
<evidence type="ECO:0000313" key="5">
    <source>
        <dbReference type="Proteomes" id="UP000009170"/>
    </source>
</evidence>
<dbReference type="KEGG" id="ota:OT_ostta14g03030"/>
<keyword evidence="2" id="KW-0812">Transmembrane</keyword>
<dbReference type="EMBL" id="CAID01000014">
    <property type="protein sequence ID" value="CEG02201.1"/>
    <property type="molecule type" value="Genomic_DNA"/>
</dbReference>
<evidence type="ECO:0000256" key="2">
    <source>
        <dbReference type="SAM" id="Phobius"/>
    </source>
</evidence>
<keyword evidence="5" id="KW-1185">Reference proteome</keyword>
<accession>A0A096PC00</accession>
<dbReference type="GO" id="GO:0016740">
    <property type="term" value="F:transferase activity"/>
    <property type="evidence" value="ECO:0007669"/>
    <property type="project" value="UniProtKB-KW"/>
</dbReference>
<feature type="transmembrane region" description="Helical" evidence="2">
    <location>
        <begin position="62"/>
        <end position="80"/>
    </location>
</feature>
<dbReference type="Pfam" id="PF03407">
    <property type="entry name" value="Nucleotid_trans"/>
    <property type="match status" value="1"/>
</dbReference>
<evidence type="ECO:0000256" key="1">
    <source>
        <dbReference type="SAM" id="MobiDB-lite"/>
    </source>
</evidence>
<protein>
    <submittedName>
        <fullName evidence="4">Nucleotide-diphospho-sugar transferase</fullName>
    </submittedName>
</protein>
<feature type="domain" description="Nucleotide-diphospho-sugar transferase" evidence="3">
    <location>
        <begin position="152"/>
        <end position="357"/>
    </location>
</feature>
<dbReference type="InParanoid" id="A0A096PC00"/>
<dbReference type="InterPro" id="IPR005069">
    <property type="entry name" value="Nucl-diP-sugar_transferase"/>
</dbReference>
<name>A0A096PC00_OSTTA</name>
<dbReference type="Proteomes" id="UP000009170">
    <property type="component" value="Unassembled WGS sequence"/>
</dbReference>
<proteinExistence type="predicted"/>
<dbReference type="AlphaFoldDB" id="A0A096PC00"/>
<keyword evidence="4" id="KW-0808">Transferase</keyword>
<sequence length="433" mass="47213">MSERDGLLAVDGVDVPRAAAANRSRTVEFTNDDESDYDHLGATSARGFGERLFGSKNWRSRAFVIVLFACLCALGALATLRMSGGKGVTAAPRLGAAAPRAINAPGHIPGLAEHVQGVTRSTKFRIITFCNKSYWVFAHGLLESMKAVAPSVVDFWTVIVPDEETKKFILSETSGAGHAVDVFVDDDLRKQVAKFASAGRDELKTMLSWRRVHAMQTLVDGDFTVMFIEPDAVFQKNPLQLIHDQLTQNDIILSADYGLGSTAQKRANTKVIVAKPSAQGKKLLNVWQRAEQSYTGQKAEAGFFLDQVVPHIDVLTAKVKVLDQTLVGNYLTHHEKAGQVIVTGTGCDNIDYKINFMTQLLRHVQPLDPNNLVPAFDYEGVAMGCDHSGREKVFKISNEYARSHGVSAKLGASKKHPSKNDSEGDDEDAGGDR</sequence>
<keyword evidence="2" id="KW-1133">Transmembrane helix</keyword>
<feature type="region of interest" description="Disordered" evidence="1">
    <location>
        <begin position="406"/>
        <end position="433"/>
    </location>
</feature>
<dbReference type="RefSeq" id="XP_003083138.2">
    <property type="nucleotide sequence ID" value="XM_003083090.2"/>
</dbReference>
<reference evidence="5" key="1">
    <citation type="journal article" date="2006" name="Proc. Natl. Acad. Sci. U.S.A.">
        <title>Genome analysis of the smallest free-living eukaryote Ostreococcus tauri unveils many unique features.</title>
        <authorList>
            <person name="Derelle E."/>
            <person name="Ferraz C."/>
            <person name="Rombauts S."/>
            <person name="Rouze P."/>
            <person name="Worden A.Z."/>
            <person name="Robbens S."/>
            <person name="Partensky F."/>
            <person name="Degroeve S."/>
            <person name="Echeynie S."/>
            <person name="Cooke R."/>
            <person name="Saeys Y."/>
            <person name="Wuyts J."/>
            <person name="Jabbari K."/>
            <person name="Bowler C."/>
            <person name="Panaud O."/>
            <person name="Piegu B."/>
            <person name="Ball S.G."/>
            <person name="Ral J.-P."/>
            <person name="Bouget F.-Y."/>
            <person name="Piganeau G."/>
            <person name="De Baets B."/>
            <person name="Picard A."/>
            <person name="Delseny M."/>
            <person name="Demaille J."/>
            <person name="Van de Peer Y."/>
            <person name="Moreau H."/>
        </authorList>
    </citation>
    <scope>NUCLEOTIDE SEQUENCE [LARGE SCALE GENOMIC DNA]</scope>
    <source>
        <strain evidence="5">OTTH 0595 / CCAP 157/2 / RCC745</strain>
    </source>
</reference>